<reference evidence="6" key="1">
    <citation type="journal article" date="2019" name="Int. J. Syst. Evol. Microbiol.">
        <title>The Global Catalogue of Microorganisms (GCM) 10K type strain sequencing project: providing services to taxonomists for standard genome sequencing and annotation.</title>
        <authorList>
            <consortium name="The Broad Institute Genomics Platform"/>
            <consortium name="The Broad Institute Genome Sequencing Center for Infectious Disease"/>
            <person name="Wu L."/>
            <person name="Ma J."/>
        </authorList>
    </citation>
    <scope>NUCLEOTIDE SEQUENCE [LARGE SCALE GENOMIC DNA]</scope>
    <source>
        <strain evidence="6">NBRC 106593</strain>
    </source>
</reference>
<dbReference type="RefSeq" id="WP_377820069.1">
    <property type="nucleotide sequence ID" value="NZ_JBHSWJ010000002.1"/>
</dbReference>
<dbReference type="Proteomes" id="UP001596356">
    <property type="component" value="Unassembled WGS sequence"/>
</dbReference>
<evidence type="ECO:0000256" key="1">
    <source>
        <dbReference type="ARBA" id="ARBA00023015"/>
    </source>
</evidence>
<name>A0ABW2ANQ4_9MICO</name>
<evidence type="ECO:0000313" key="6">
    <source>
        <dbReference type="Proteomes" id="UP001596356"/>
    </source>
</evidence>
<dbReference type="PANTHER" id="PTHR30146:SF153">
    <property type="entry name" value="LACTOSE OPERON REPRESSOR"/>
    <property type="match status" value="1"/>
</dbReference>
<dbReference type="InterPro" id="IPR010982">
    <property type="entry name" value="Lambda_DNA-bd_dom_sf"/>
</dbReference>
<dbReference type="SUPFAM" id="SSF47413">
    <property type="entry name" value="lambda repressor-like DNA-binding domains"/>
    <property type="match status" value="1"/>
</dbReference>
<dbReference type="SMART" id="SM00354">
    <property type="entry name" value="HTH_LACI"/>
    <property type="match status" value="1"/>
</dbReference>
<dbReference type="PANTHER" id="PTHR30146">
    <property type="entry name" value="LACI-RELATED TRANSCRIPTIONAL REPRESSOR"/>
    <property type="match status" value="1"/>
</dbReference>
<dbReference type="Gene3D" id="1.10.260.40">
    <property type="entry name" value="lambda repressor-like DNA-binding domains"/>
    <property type="match status" value="1"/>
</dbReference>
<dbReference type="InterPro" id="IPR001761">
    <property type="entry name" value="Peripla_BP/Lac1_sug-bd_dom"/>
</dbReference>
<keyword evidence="1" id="KW-0805">Transcription regulation</keyword>
<dbReference type="Pfam" id="PF00532">
    <property type="entry name" value="Peripla_BP_1"/>
    <property type="match status" value="1"/>
</dbReference>
<dbReference type="PROSITE" id="PS50932">
    <property type="entry name" value="HTH_LACI_2"/>
    <property type="match status" value="1"/>
</dbReference>
<dbReference type="PRINTS" id="PR00036">
    <property type="entry name" value="HTHLACI"/>
</dbReference>
<evidence type="ECO:0000256" key="3">
    <source>
        <dbReference type="ARBA" id="ARBA00023163"/>
    </source>
</evidence>
<dbReference type="CDD" id="cd06267">
    <property type="entry name" value="PBP1_LacI_sugar_binding-like"/>
    <property type="match status" value="1"/>
</dbReference>
<dbReference type="InterPro" id="IPR000843">
    <property type="entry name" value="HTH_LacI"/>
</dbReference>
<gene>
    <name evidence="5" type="ORF">ACFQBT_01505</name>
</gene>
<dbReference type="EMBL" id="JBHSWJ010000002">
    <property type="protein sequence ID" value="MFC6712596.1"/>
    <property type="molecule type" value="Genomic_DNA"/>
</dbReference>
<dbReference type="GO" id="GO:0003677">
    <property type="term" value="F:DNA binding"/>
    <property type="evidence" value="ECO:0007669"/>
    <property type="project" value="UniProtKB-KW"/>
</dbReference>
<dbReference type="SUPFAM" id="SSF53822">
    <property type="entry name" value="Periplasmic binding protein-like I"/>
    <property type="match status" value="1"/>
</dbReference>
<sequence>MVTLKDVAELAGVSVKTVSNVVNGYSFVTESNREKVEKALAATGYRPNISARNLRRGRTGFLALIVPELGIPYFGELSALVIAAAHRRGWTVLVEQTFGTRQREHELVAGLGSHVVDGAILSLEAVTAEDLRQLDPHFPMVLIGEHEIGLPLDHVGIDNVSAARAAVQHLIDAGHQRIAAIGELPHRGTAVQRLRGYRDALAGAGLVVPEDYVVGVDQFHRADGAVAMARLLRLPEPPKQSSASTTNWP</sequence>
<protein>
    <submittedName>
        <fullName evidence="5">LacI family DNA-binding transcriptional regulator</fullName>
    </submittedName>
</protein>
<keyword evidence="2 5" id="KW-0238">DNA-binding</keyword>
<dbReference type="CDD" id="cd01392">
    <property type="entry name" value="HTH_LacI"/>
    <property type="match status" value="1"/>
</dbReference>
<dbReference type="Pfam" id="PF00356">
    <property type="entry name" value="LacI"/>
    <property type="match status" value="1"/>
</dbReference>
<evidence type="ECO:0000313" key="5">
    <source>
        <dbReference type="EMBL" id="MFC6712596.1"/>
    </source>
</evidence>
<organism evidence="5 6">
    <name type="scientific">Branchiibius cervicis</name>
    <dbReference type="NCBI Taxonomy" id="908252"/>
    <lineage>
        <taxon>Bacteria</taxon>
        <taxon>Bacillati</taxon>
        <taxon>Actinomycetota</taxon>
        <taxon>Actinomycetes</taxon>
        <taxon>Micrococcales</taxon>
        <taxon>Dermacoccaceae</taxon>
        <taxon>Branchiibius</taxon>
    </lineage>
</organism>
<feature type="domain" description="HTH lacI-type" evidence="4">
    <location>
        <begin position="2"/>
        <end position="56"/>
    </location>
</feature>
<evidence type="ECO:0000256" key="2">
    <source>
        <dbReference type="ARBA" id="ARBA00023125"/>
    </source>
</evidence>
<dbReference type="InterPro" id="IPR028082">
    <property type="entry name" value="Peripla_BP_I"/>
</dbReference>
<dbReference type="PROSITE" id="PS00356">
    <property type="entry name" value="HTH_LACI_1"/>
    <property type="match status" value="1"/>
</dbReference>
<accession>A0ABW2ANQ4</accession>
<comment type="caution">
    <text evidence="5">The sequence shown here is derived from an EMBL/GenBank/DDBJ whole genome shotgun (WGS) entry which is preliminary data.</text>
</comment>
<dbReference type="Gene3D" id="3.40.50.2300">
    <property type="match status" value="2"/>
</dbReference>
<keyword evidence="6" id="KW-1185">Reference proteome</keyword>
<evidence type="ECO:0000259" key="4">
    <source>
        <dbReference type="PROSITE" id="PS50932"/>
    </source>
</evidence>
<keyword evidence="3" id="KW-0804">Transcription</keyword>
<proteinExistence type="predicted"/>